<dbReference type="InterPro" id="IPR002347">
    <property type="entry name" value="SDR_fam"/>
</dbReference>
<protein>
    <submittedName>
        <fullName evidence="3">Uncharacterized protein</fullName>
    </submittedName>
</protein>
<evidence type="ECO:0000256" key="2">
    <source>
        <dbReference type="ARBA" id="ARBA00023002"/>
    </source>
</evidence>
<dbReference type="OrthoDB" id="47007at2759"/>
<keyword evidence="2" id="KW-0560">Oxidoreductase</keyword>
<dbReference type="SUPFAM" id="SSF51735">
    <property type="entry name" value="NAD(P)-binding Rossmann-fold domains"/>
    <property type="match status" value="1"/>
</dbReference>
<sequence length="79" mass="8414">MSTEFDFTNKVVLVTGSSGGLGSAIAKEFAKRGANLVITGRRQDGVDKVFSECSALSPNGAEHFSYLADVTKKEDLQCL</sequence>
<keyword evidence="4" id="KW-1185">Reference proteome</keyword>
<feature type="non-terminal residue" evidence="3">
    <location>
        <position position="79"/>
    </location>
</feature>
<evidence type="ECO:0000313" key="4">
    <source>
        <dbReference type="Proteomes" id="UP000194236"/>
    </source>
</evidence>
<name>A0A1Y3BI72_EURMA</name>
<dbReference type="PANTHER" id="PTHR43669:SF3">
    <property type="entry name" value="ALCOHOL DEHYDROGENASE, PUTATIVE (AFU_ORTHOLOGUE AFUA_3G03445)-RELATED"/>
    <property type="match status" value="1"/>
</dbReference>
<dbReference type="Pfam" id="PF00106">
    <property type="entry name" value="adh_short"/>
    <property type="match status" value="1"/>
</dbReference>
<accession>A0A1Y3BI72</accession>
<dbReference type="Gene3D" id="3.40.50.720">
    <property type="entry name" value="NAD(P)-binding Rossmann-like Domain"/>
    <property type="match status" value="1"/>
</dbReference>
<evidence type="ECO:0000256" key="1">
    <source>
        <dbReference type="ARBA" id="ARBA00006484"/>
    </source>
</evidence>
<evidence type="ECO:0000313" key="3">
    <source>
        <dbReference type="EMBL" id="OTF79724.1"/>
    </source>
</evidence>
<reference evidence="3 4" key="1">
    <citation type="submission" date="2017-03" db="EMBL/GenBank/DDBJ databases">
        <title>Genome Survey of Euroglyphus maynei.</title>
        <authorList>
            <person name="Arlian L.G."/>
            <person name="Morgan M.S."/>
            <person name="Rider S.D."/>
        </authorList>
    </citation>
    <scope>NUCLEOTIDE SEQUENCE [LARGE SCALE GENOMIC DNA]</scope>
    <source>
        <strain evidence="3">Arlian Lab</strain>
        <tissue evidence="3">Whole body</tissue>
    </source>
</reference>
<dbReference type="GO" id="GO:0016491">
    <property type="term" value="F:oxidoreductase activity"/>
    <property type="evidence" value="ECO:0007669"/>
    <property type="project" value="UniProtKB-KW"/>
</dbReference>
<dbReference type="AlphaFoldDB" id="A0A1Y3BI72"/>
<comment type="similarity">
    <text evidence="1">Belongs to the short-chain dehydrogenases/reductases (SDR) family.</text>
</comment>
<dbReference type="EMBL" id="MUJZ01021699">
    <property type="protein sequence ID" value="OTF79724.1"/>
    <property type="molecule type" value="Genomic_DNA"/>
</dbReference>
<dbReference type="InterPro" id="IPR036291">
    <property type="entry name" value="NAD(P)-bd_dom_sf"/>
</dbReference>
<comment type="caution">
    <text evidence="3">The sequence shown here is derived from an EMBL/GenBank/DDBJ whole genome shotgun (WGS) entry which is preliminary data.</text>
</comment>
<organism evidence="3 4">
    <name type="scientific">Euroglyphus maynei</name>
    <name type="common">Mayne's house dust mite</name>
    <dbReference type="NCBI Taxonomy" id="6958"/>
    <lineage>
        <taxon>Eukaryota</taxon>
        <taxon>Metazoa</taxon>
        <taxon>Ecdysozoa</taxon>
        <taxon>Arthropoda</taxon>
        <taxon>Chelicerata</taxon>
        <taxon>Arachnida</taxon>
        <taxon>Acari</taxon>
        <taxon>Acariformes</taxon>
        <taxon>Sarcoptiformes</taxon>
        <taxon>Astigmata</taxon>
        <taxon>Psoroptidia</taxon>
        <taxon>Analgoidea</taxon>
        <taxon>Pyroglyphidae</taxon>
        <taxon>Pyroglyphinae</taxon>
        <taxon>Euroglyphus</taxon>
    </lineage>
</organism>
<dbReference type="Proteomes" id="UP000194236">
    <property type="component" value="Unassembled WGS sequence"/>
</dbReference>
<gene>
    <name evidence="3" type="ORF">BLA29_013620</name>
</gene>
<proteinExistence type="inferred from homology"/>
<dbReference type="PANTHER" id="PTHR43669">
    <property type="entry name" value="5-KETO-D-GLUCONATE 5-REDUCTASE"/>
    <property type="match status" value="1"/>
</dbReference>